<dbReference type="RefSeq" id="XP_043174650.1">
    <property type="nucleotide sequence ID" value="XM_043318715.1"/>
</dbReference>
<accession>A0A8J2ICG0</accession>
<dbReference type="AlphaFoldDB" id="A0A8J2ICG0"/>
<proteinExistence type="predicted"/>
<dbReference type="Proteomes" id="UP000676310">
    <property type="component" value="Unassembled WGS sequence"/>
</dbReference>
<name>A0A8J2ICG0_9PLEO</name>
<dbReference type="EMBL" id="CAJRGZ010000030">
    <property type="protein sequence ID" value="CAG5184770.1"/>
    <property type="molecule type" value="Genomic_DNA"/>
</dbReference>
<evidence type="ECO:0000313" key="2">
    <source>
        <dbReference type="EMBL" id="CAG5184770.1"/>
    </source>
</evidence>
<dbReference type="OrthoDB" id="3694595at2759"/>
<evidence type="ECO:0000313" key="3">
    <source>
        <dbReference type="Proteomes" id="UP000676310"/>
    </source>
</evidence>
<gene>
    <name evidence="2" type="ORF">ALTATR162_LOCUS11073</name>
</gene>
<feature type="region of interest" description="Disordered" evidence="1">
    <location>
        <begin position="134"/>
        <end position="156"/>
    </location>
</feature>
<comment type="caution">
    <text evidence="2">The sequence shown here is derived from an EMBL/GenBank/DDBJ whole genome shotgun (WGS) entry which is preliminary data.</text>
</comment>
<evidence type="ECO:0000256" key="1">
    <source>
        <dbReference type="SAM" id="MobiDB-lite"/>
    </source>
</evidence>
<organism evidence="2 3">
    <name type="scientific">Alternaria atra</name>
    <dbReference type="NCBI Taxonomy" id="119953"/>
    <lineage>
        <taxon>Eukaryota</taxon>
        <taxon>Fungi</taxon>
        <taxon>Dikarya</taxon>
        <taxon>Ascomycota</taxon>
        <taxon>Pezizomycotina</taxon>
        <taxon>Dothideomycetes</taxon>
        <taxon>Pleosporomycetidae</taxon>
        <taxon>Pleosporales</taxon>
        <taxon>Pleosporineae</taxon>
        <taxon>Pleosporaceae</taxon>
        <taxon>Alternaria</taxon>
        <taxon>Alternaria sect. Ulocladioides</taxon>
    </lineage>
</organism>
<protein>
    <submittedName>
        <fullName evidence="2">Uncharacterized protein</fullName>
    </submittedName>
</protein>
<reference evidence="2" key="1">
    <citation type="submission" date="2021-05" db="EMBL/GenBank/DDBJ databases">
        <authorList>
            <person name="Stam R."/>
        </authorList>
    </citation>
    <scope>NUCLEOTIDE SEQUENCE</scope>
    <source>
        <strain evidence="2">CS162</strain>
    </source>
</reference>
<dbReference type="GeneID" id="67011305"/>
<keyword evidence="3" id="KW-1185">Reference proteome</keyword>
<sequence>MADVGAKNSQTETIRKLGSEIRTAMTAIADYEEGVVRLGDTAKDELISTMKKIVRDRKKTLQALEAQYETIAKMPHTEALSEGPRVLVVSIADLGQVASAEAKAWEDYRILKLAYLELSAEYVRMEGEVRDKEHLEEQSRGVGSIESVEATEGDSEVQKLKNNIKDYEDKLREQTSARKKLFNNAYEATIAANRAAKSNLVVPGIGTWTPMPVHIPITTAQVKVKDIPSDVIAASKNIQTGTTSNVAATVPRSMTAIIKVDKTLSSITLCPPQELYVYVKRIEQQKFDIGDIGWFPILRPSLSESSSDLHTEFGYICAKSYPLIIVEKLEDYAGSDHLYIEWKWPKSKTLLYQQPQCPRRRSVVVECCHNA</sequence>